<feature type="domain" description="Core-binding (CB)" evidence="12">
    <location>
        <begin position="365"/>
        <end position="466"/>
    </location>
</feature>
<dbReference type="InterPro" id="IPR002104">
    <property type="entry name" value="Integrase_catalytic"/>
</dbReference>
<evidence type="ECO:0000256" key="4">
    <source>
        <dbReference type="ARBA" id="ARBA00022829"/>
    </source>
</evidence>
<accession>A0A7Z7JG20</accession>
<evidence type="ECO:0000256" key="10">
    <source>
        <dbReference type="SAM" id="MobiDB-lite"/>
    </source>
</evidence>
<dbReference type="Pfam" id="PF00589">
    <property type="entry name" value="Phage_integrase"/>
    <property type="match status" value="1"/>
</dbReference>
<evidence type="ECO:0000256" key="3">
    <source>
        <dbReference type="ARBA" id="ARBA00022618"/>
    </source>
</evidence>
<comment type="caution">
    <text evidence="13">The sequence shown here is derived from an EMBL/GenBank/DDBJ whole genome shotgun (WGS) entry which is preliminary data.</text>
</comment>
<dbReference type="GO" id="GO:0005737">
    <property type="term" value="C:cytoplasm"/>
    <property type="evidence" value="ECO:0007669"/>
    <property type="project" value="UniProtKB-SubCell"/>
</dbReference>
<dbReference type="CDD" id="cd00397">
    <property type="entry name" value="DNA_BRE_C"/>
    <property type="match status" value="1"/>
</dbReference>
<reference evidence="13 14" key="1">
    <citation type="submission" date="2018-01" db="EMBL/GenBank/DDBJ databases">
        <authorList>
            <person name="Clerissi C."/>
        </authorList>
    </citation>
    <scope>NUCLEOTIDE SEQUENCE [LARGE SCALE GENOMIC DNA]</scope>
    <source>
        <strain evidence="13">Cupriavidus taiwanensis STM 6021</strain>
    </source>
</reference>
<comment type="subcellular location">
    <subcellularLocation>
        <location evidence="1">Cytoplasm</location>
    </subcellularLocation>
</comment>
<evidence type="ECO:0000313" key="14">
    <source>
        <dbReference type="Proteomes" id="UP000257139"/>
    </source>
</evidence>
<dbReference type="InterPro" id="IPR044068">
    <property type="entry name" value="CB"/>
</dbReference>
<evidence type="ECO:0000313" key="13">
    <source>
        <dbReference type="EMBL" id="SPC25930.1"/>
    </source>
</evidence>
<dbReference type="PANTHER" id="PTHR30349">
    <property type="entry name" value="PHAGE INTEGRASE-RELATED"/>
    <property type="match status" value="1"/>
</dbReference>
<keyword evidence="2" id="KW-0963">Cytoplasm</keyword>
<dbReference type="GO" id="GO:0003677">
    <property type="term" value="F:DNA binding"/>
    <property type="evidence" value="ECO:0007669"/>
    <property type="project" value="UniProtKB-UniRule"/>
</dbReference>
<evidence type="ECO:0000259" key="11">
    <source>
        <dbReference type="PROSITE" id="PS51898"/>
    </source>
</evidence>
<dbReference type="InterPro" id="IPR013762">
    <property type="entry name" value="Integrase-like_cat_sf"/>
</dbReference>
<evidence type="ECO:0000256" key="7">
    <source>
        <dbReference type="ARBA" id="ARBA00023172"/>
    </source>
</evidence>
<organism evidence="13 14">
    <name type="scientific">Cupriavidus taiwanensis</name>
    <dbReference type="NCBI Taxonomy" id="164546"/>
    <lineage>
        <taxon>Bacteria</taxon>
        <taxon>Pseudomonadati</taxon>
        <taxon>Pseudomonadota</taxon>
        <taxon>Betaproteobacteria</taxon>
        <taxon>Burkholderiales</taxon>
        <taxon>Burkholderiaceae</taxon>
        <taxon>Cupriavidus</taxon>
    </lineage>
</organism>
<keyword evidence="5" id="KW-0229">DNA integration</keyword>
<dbReference type="InterPro" id="IPR011010">
    <property type="entry name" value="DNA_brk_join_enz"/>
</dbReference>
<evidence type="ECO:0000256" key="2">
    <source>
        <dbReference type="ARBA" id="ARBA00022490"/>
    </source>
</evidence>
<dbReference type="EMBL" id="OGUU01000049">
    <property type="protein sequence ID" value="SPC25930.1"/>
    <property type="molecule type" value="Genomic_DNA"/>
</dbReference>
<sequence>MDTLTQPPERLQAVAARTEQNPASAIPGVSPTLAAPGPRRRRRTVTRRQLHRGHFGFLRAIVQGLNARPMWERYLAEEGEIEAEADARAAAAAGDDGAAFAAHPKVRRVTAWLRSELAAAAVRAHRPGTARLVQVDFRQVGRPGLDLPSLEDFAAAEGLDGFSEREQLEAYEERFGKALAREKKRAALMTRQLAAIDWLEGLYARPVLVEDGCRAWLADALANRLAAAGVATIGDLVDRINGLGIGWTRALPGIGAGKARAIERFLAAHADTLSRQVGQHVAVPRRERYAHELAKVVPRATALVPLDKLVVPAELDGRSGLYRRPQSQCLLSAHNDYEAVLAWLRSKPGLSSAQVARLREKRRDLATVPGPLDWLHTLSHTQRAYRKEAERFMLWAVLVRNKPLSSMTHEDCTAYRDFLSAPPKEWCAPRSRERWSPIWRPFEGPLSVRAQAYALGVLNNLYRFLVDQNYLMGNPWHGIHVPRLAAPKLDTGRSLTTEQWEFLCDQLTALPPTSANARLRLALPLLYTTGLRLSEIVAATTDHLEWESLPDPDGGGPIEGWWLQVLGKGNKLRRVPMAPAVMTLLDSYLASRGFSADSKAGRLPRGVALLGHAVDLAERAAWTGRKPVDAAAPVAAGTLAEQLKDFFAVSAEQLASINERAADRLRAASAHWLRHTHISHALAAGAPLEVVQQNAGHASLDTTTRYITTEKARRMSAMQAVWSKTPGTKVQAG</sequence>
<dbReference type="GO" id="GO:0007059">
    <property type="term" value="P:chromosome segregation"/>
    <property type="evidence" value="ECO:0007669"/>
    <property type="project" value="UniProtKB-KW"/>
</dbReference>
<evidence type="ECO:0000256" key="9">
    <source>
        <dbReference type="PROSITE-ProRule" id="PRU01248"/>
    </source>
</evidence>
<dbReference type="Proteomes" id="UP000257139">
    <property type="component" value="Unassembled WGS sequence"/>
</dbReference>
<dbReference type="InterPro" id="IPR022169">
    <property type="entry name" value="DUF3701"/>
</dbReference>
<dbReference type="GO" id="GO:0006310">
    <property type="term" value="P:DNA recombination"/>
    <property type="evidence" value="ECO:0007669"/>
    <property type="project" value="UniProtKB-KW"/>
</dbReference>
<evidence type="ECO:0000256" key="5">
    <source>
        <dbReference type="ARBA" id="ARBA00022908"/>
    </source>
</evidence>
<dbReference type="InterPro" id="IPR050090">
    <property type="entry name" value="Tyrosine_recombinase_XerCD"/>
</dbReference>
<dbReference type="Gene3D" id="1.10.150.130">
    <property type="match status" value="1"/>
</dbReference>
<gene>
    <name evidence="13" type="ORF">CBM2594_U20117</name>
</gene>
<keyword evidence="8" id="KW-0131">Cell cycle</keyword>
<dbReference type="SUPFAM" id="SSF56349">
    <property type="entry name" value="DNA breaking-rejoining enzymes"/>
    <property type="match status" value="1"/>
</dbReference>
<dbReference type="InterPro" id="IPR010998">
    <property type="entry name" value="Integrase_recombinase_N"/>
</dbReference>
<keyword evidence="4" id="KW-0159">Chromosome partition</keyword>
<keyword evidence="6 9" id="KW-0238">DNA-binding</keyword>
<evidence type="ECO:0000256" key="8">
    <source>
        <dbReference type="ARBA" id="ARBA00023306"/>
    </source>
</evidence>
<evidence type="ECO:0000256" key="1">
    <source>
        <dbReference type="ARBA" id="ARBA00004496"/>
    </source>
</evidence>
<evidence type="ECO:0000259" key="12">
    <source>
        <dbReference type="PROSITE" id="PS51900"/>
    </source>
</evidence>
<feature type="region of interest" description="Disordered" evidence="10">
    <location>
        <begin position="18"/>
        <end position="44"/>
    </location>
</feature>
<feature type="domain" description="Tyr recombinase" evidence="11">
    <location>
        <begin position="490"/>
        <end position="719"/>
    </location>
</feature>
<evidence type="ECO:0000256" key="6">
    <source>
        <dbReference type="ARBA" id="ARBA00023125"/>
    </source>
</evidence>
<dbReference type="Pfam" id="PF12482">
    <property type="entry name" value="DUF3701"/>
    <property type="match status" value="1"/>
</dbReference>
<protein>
    <submittedName>
        <fullName evidence="13">Putative integrase/recombinase protein</fullName>
    </submittedName>
</protein>
<dbReference type="RefSeq" id="WP_115737220.1">
    <property type="nucleotide sequence ID" value="NZ_JABTYD010000006.1"/>
</dbReference>
<keyword evidence="7" id="KW-0233">DNA recombination</keyword>
<dbReference type="GO" id="GO:0015074">
    <property type="term" value="P:DNA integration"/>
    <property type="evidence" value="ECO:0007669"/>
    <property type="project" value="UniProtKB-KW"/>
</dbReference>
<dbReference type="PANTHER" id="PTHR30349:SF77">
    <property type="entry name" value="TYROSINE RECOMBINASE XERC"/>
    <property type="match status" value="1"/>
</dbReference>
<dbReference type="PROSITE" id="PS51898">
    <property type="entry name" value="TYR_RECOMBINASE"/>
    <property type="match status" value="1"/>
</dbReference>
<name>A0A7Z7JG20_9BURK</name>
<dbReference type="AlphaFoldDB" id="A0A7Z7JG20"/>
<dbReference type="Gene3D" id="1.10.443.10">
    <property type="entry name" value="Intergrase catalytic core"/>
    <property type="match status" value="1"/>
</dbReference>
<dbReference type="GO" id="GO:0051301">
    <property type="term" value="P:cell division"/>
    <property type="evidence" value="ECO:0007669"/>
    <property type="project" value="UniProtKB-KW"/>
</dbReference>
<proteinExistence type="predicted"/>
<dbReference type="PROSITE" id="PS51900">
    <property type="entry name" value="CB"/>
    <property type="match status" value="1"/>
</dbReference>
<keyword evidence="3" id="KW-0132">Cell division</keyword>